<keyword evidence="2 5" id="KW-0645">Protease</keyword>
<dbReference type="PROSITE" id="PS00137">
    <property type="entry name" value="SUBTILASE_HIS"/>
    <property type="match status" value="1"/>
</dbReference>
<dbReference type="PROSITE" id="PS00138">
    <property type="entry name" value="SUBTILASE_SER"/>
    <property type="match status" value="1"/>
</dbReference>
<feature type="active site" description="Charge relay system" evidence="5">
    <location>
        <position position="186"/>
    </location>
</feature>
<dbReference type="InterPro" id="IPR015500">
    <property type="entry name" value="Peptidase_S8_subtilisin-rel"/>
</dbReference>
<dbReference type="InterPro" id="IPR034193">
    <property type="entry name" value="PCSK9_ProteinaseK-like"/>
</dbReference>
<dbReference type="InterPro" id="IPR008979">
    <property type="entry name" value="Galactose-bd-like_sf"/>
</dbReference>
<dbReference type="CDD" id="cd04077">
    <property type="entry name" value="Peptidases_S8_PCSK9_ProteinaseK_like"/>
    <property type="match status" value="1"/>
</dbReference>
<dbReference type="RefSeq" id="WP_147141937.1">
    <property type="nucleotide sequence ID" value="NZ_BAABIJ010000003.1"/>
</dbReference>
<feature type="active site" description="Charge relay system" evidence="5">
    <location>
        <position position="153"/>
    </location>
</feature>
<feature type="domain" description="P/Homo B" evidence="7">
    <location>
        <begin position="381"/>
        <end position="515"/>
    </location>
</feature>
<dbReference type="GO" id="GO:0005615">
    <property type="term" value="C:extracellular space"/>
    <property type="evidence" value="ECO:0007669"/>
    <property type="project" value="TreeGrafter"/>
</dbReference>
<dbReference type="EMBL" id="VLLL01000007">
    <property type="protein sequence ID" value="TWJ10838.1"/>
    <property type="molecule type" value="Genomic_DNA"/>
</dbReference>
<evidence type="ECO:0000256" key="2">
    <source>
        <dbReference type="ARBA" id="ARBA00022670"/>
    </source>
</evidence>
<dbReference type="Pfam" id="PF01483">
    <property type="entry name" value="P_proprotein"/>
    <property type="match status" value="1"/>
</dbReference>
<evidence type="ECO:0000313" key="9">
    <source>
        <dbReference type="Proteomes" id="UP000321617"/>
    </source>
</evidence>
<reference evidence="8 9" key="1">
    <citation type="journal article" date="2013" name="Stand. Genomic Sci.">
        <title>Genomic Encyclopedia of Type Strains, Phase I: The one thousand microbial genomes (KMG-I) project.</title>
        <authorList>
            <person name="Kyrpides N.C."/>
            <person name="Woyke T."/>
            <person name="Eisen J.A."/>
            <person name="Garrity G."/>
            <person name="Lilburn T.G."/>
            <person name="Beck B.J."/>
            <person name="Whitman W.B."/>
            <person name="Hugenholtz P."/>
            <person name="Klenk H.P."/>
        </authorList>
    </citation>
    <scope>NUCLEOTIDE SEQUENCE [LARGE SCALE GENOMIC DNA]</scope>
    <source>
        <strain evidence="8 9">DSM 45044</strain>
    </source>
</reference>
<name>A0A562UZ83_9ACTN</name>
<dbReference type="OrthoDB" id="9766923at2"/>
<keyword evidence="3 5" id="KW-0378">Hydrolase</keyword>
<keyword evidence="9" id="KW-1185">Reference proteome</keyword>
<keyword evidence="6" id="KW-0732">Signal</keyword>
<protein>
    <submittedName>
        <fullName evidence="8">Peptidase inhibitor I9</fullName>
    </submittedName>
</protein>
<feature type="chain" id="PRO_5022204499" evidence="6">
    <location>
        <begin position="32"/>
        <end position="515"/>
    </location>
</feature>
<feature type="active site" description="Charge relay system" evidence="5">
    <location>
        <position position="337"/>
    </location>
</feature>
<dbReference type="InterPro" id="IPR000209">
    <property type="entry name" value="Peptidase_S8/S53_dom"/>
</dbReference>
<evidence type="ECO:0000256" key="3">
    <source>
        <dbReference type="ARBA" id="ARBA00022801"/>
    </source>
</evidence>
<keyword evidence="4 5" id="KW-0720">Serine protease</keyword>
<dbReference type="Pfam" id="PF05922">
    <property type="entry name" value="Inhibitor_I9"/>
    <property type="match status" value="1"/>
</dbReference>
<feature type="signal peptide" evidence="6">
    <location>
        <begin position="1"/>
        <end position="31"/>
    </location>
</feature>
<gene>
    <name evidence="8" type="ORF">LX16_4262</name>
</gene>
<dbReference type="PROSITE" id="PS51829">
    <property type="entry name" value="P_HOMO_B"/>
    <property type="match status" value="1"/>
</dbReference>
<evidence type="ECO:0000256" key="6">
    <source>
        <dbReference type="SAM" id="SignalP"/>
    </source>
</evidence>
<dbReference type="Gene3D" id="3.30.70.80">
    <property type="entry name" value="Peptidase S8 propeptide/proteinase inhibitor I9"/>
    <property type="match status" value="1"/>
</dbReference>
<evidence type="ECO:0000259" key="7">
    <source>
        <dbReference type="PROSITE" id="PS51829"/>
    </source>
</evidence>
<dbReference type="InterPro" id="IPR002884">
    <property type="entry name" value="P_dom"/>
</dbReference>
<dbReference type="InterPro" id="IPR023828">
    <property type="entry name" value="Peptidase_S8_Ser-AS"/>
</dbReference>
<proteinExistence type="inferred from homology"/>
<dbReference type="SUPFAM" id="SSF49785">
    <property type="entry name" value="Galactose-binding domain-like"/>
    <property type="match status" value="1"/>
</dbReference>
<dbReference type="InterPro" id="IPR010259">
    <property type="entry name" value="S8pro/Inhibitor_I9"/>
</dbReference>
<dbReference type="PRINTS" id="PR00723">
    <property type="entry name" value="SUBTILISIN"/>
</dbReference>
<dbReference type="Gene3D" id="2.60.120.260">
    <property type="entry name" value="Galactose-binding domain-like"/>
    <property type="match status" value="1"/>
</dbReference>
<dbReference type="PANTHER" id="PTHR43806:SF11">
    <property type="entry name" value="CEREVISIN-RELATED"/>
    <property type="match status" value="1"/>
</dbReference>
<dbReference type="GO" id="GO:0006508">
    <property type="term" value="P:proteolysis"/>
    <property type="evidence" value="ECO:0007669"/>
    <property type="project" value="UniProtKB-KW"/>
</dbReference>
<dbReference type="InterPro" id="IPR037045">
    <property type="entry name" value="S8pro/Inhibitor_I9_sf"/>
</dbReference>
<dbReference type="Proteomes" id="UP000321617">
    <property type="component" value="Unassembled WGS sequence"/>
</dbReference>
<evidence type="ECO:0000256" key="5">
    <source>
        <dbReference type="PROSITE-ProRule" id="PRU01240"/>
    </source>
</evidence>
<dbReference type="InterPro" id="IPR022398">
    <property type="entry name" value="Peptidase_S8_His-AS"/>
</dbReference>
<dbReference type="GO" id="GO:0004252">
    <property type="term" value="F:serine-type endopeptidase activity"/>
    <property type="evidence" value="ECO:0007669"/>
    <property type="project" value="UniProtKB-UniRule"/>
</dbReference>
<evidence type="ECO:0000313" key="8">
    <source>
        <dbReference type="EMBL" id="TWJ10838.1"/>
    </source>
</evidence>
<dbReference type="FunFam" id="3.40.50.200:FF:000014">
    <property type="entry name" value="Proteinase K"/>
    <property type="match status" value="1"/>
</dbReference>
<evidence type="ECO:0000256" key="4">
    <source>
        <dbReference type="ARBA" id="ARBA00022825"/>
    </source>
</evidence>
<evidence type="ECO:0000256" key="1">
    <source>
        <dbReference type="ARBA" id="ARBA00011073"/>
    </source>
</evidence>
<dbReference type="PROSITE" id="PS51892">
    <property type="entry name" value="SUBTILASE"/>
    <property type="match status" value="1"/>
</dbReference>
<dbReference type="Pfam" id="PF00082">
    <property type="entry name" value="Peptidase_S8"/>
    <property type="match status" value="1"/>
</dbReference>
<accession>A0A562UZ83</accession>
<dbReference type="InterPro" id="IPR036852">
    <property type="entry name" value="Peptidase_S8/S53_dom_sf"/>
</dbReference>
<dbReference type="Gene3D" id="3.40.50.200">
    <property type="entry name" value="Peptidase S8/S53 domain"/>
    <property type="match status" value="1"/>
</dbReference>
<sequence length="515" mass="51422">MTKRTRLAAAVGVAATAAIAAVTLGAAPAHAEGTVLGADAPNAIDGEYIVKLKDVVTTATGEGVLASYETDVAARFPAFNGFLLEMSADEARALAADPSVDYVEQNGTVSIAGTQSNPPSWGLDRIDQDSLPLDDSYTYPDSAGSGVTAYIIDTGADLDHPDFGGRMTSGADTVDNDDDAEDCQGHGTHVAGTVGGTEYGVAKSVDMVAVRVLDCNGSGTYDGVIAGVEWVTANAQQPAVANMSLGGGFSQAVNDAVAASIASGVTYALAAGNDYGSDACGGSPGSTPEALTVGSTNSSDARSSFSNIGSCVDVFAPGEGITSAWLNGGESTISGTSMASPHVAGAAALHLGENPSATPAEVGTALVDNAVDGAVGNPGSGSPNKLLNIGYLNGGGGPGEPGPGDCEATSDSATAIADRSTVESVLALSCESAGAAEVTVDITHTYRGDLSITLVSPDGTKFRLKAASVSDSADDVKATFPVDLSGETATGDWTLVVRDHYRGDTGTLNSWSLTM</sequence>
<dbReference type="SUPFAM" id="SSF52743">
    <property type="entry name" value="Subtilisin-like"/>
    <property type="match status" value="1"/>
</dbReference>
<comment type="caution">
    <text evidence="8">The sequence shown here is derived from an EMBL/GenBank/DDBJ whole genome shotgun (WGS) entry which is preliminary data.</text>
</comment>
<dbReference type="InterPro" id="IPR050131">
    <property type="entry name" value="Peptidase_S8_subtilisin-like"/>
</dbReference>
<comment type="similarity">
    <text evidence="1 5">Belongs to the peptidase S8 family.</text>
</comment>
<dbReference type="SUPFAM" id="SSF54897">
    <property type="entry name" value="Protease propeptides/inhibitors"/>
    <property type="match status" value="1"/>
</dbReference>
<dbReference type="AlphaFoldDB" id="A0A562UZ83"/>
<dbReference type="PANTHER" id="PTHR43806">
    <property type="entry name" value="PEPTIDASE S8"/>
    <property type="match status" value="1"/>
</dbReference>
<organism evidence="8 9">
    <name type="scientific">Stackebrandtia albiflava</name>
    <dbReference type="NCBI Taxonomy" id="406432"/>
    <lineage>
        <taxon>Bacteria</taxon>
        <taxon>Bacillati</taxon>
        <taxon>Actinomycetota</taxon>
        <taxon>Actinomycetes</taxon>
        <taxon>Glycomycetales</taxon>
        <taxon>Glycomycetaceae</taxon>
        <taxon>Stackebrandtia</taxon>
    </lineage>
</organism>